<evidence type="ECO:0000256" key="3">
    <source>
        <dbReference type="ARBA" id="ARBA00022833"/>
    </source>
</evidence>
<evidence type="ECO:0000313" key="7">
    <source>
        <dbReference type="EMBL" id="CAI9118680.1"/>
    </source>
</evidence>
<reference evidence="7" key="1">
    <citation type="submission" date="2023-03" db="EMBL/GenBank/DDBJ databases">
        <authorList>
            <person name="Julca I."/>
        </authorList>
    </citation>
    <scope>NUCLEOTIDE SEQUENCE</scope>
</reference>
<name>A0AAV1EG31_OLDCO</name>
<feature type="compositionally biased region" description="Basic residues" evidence="5">
    <location>
        <begin position="216"/>
        <end position="228"/>
    </location>
</feature>
<protein>
    <submittedName>
        <fullName evidence="7">OLC1v1020278C1</fullName>
    </submittedName>
</protein>
<keyword evidence="2 4" id="KW-0863">Zinc-finger</keyword>
<feature type="region of interest" description="Disordered" evidence="5">
    <location>
        <begin position="1"/>
        <end position="31"/>
    </location>
</feature>
<dbReference type="PANTHER" id="PTHR31251:SF108">
    <property type="entry name" value="SQUAMOSA PROMOTER-BINDING-LIKE PROTEIN 7"/>
    <property type="match status" value="1"/>
</dbReference>
<feature type="domain" description="SBP-type" evidence="6">
    <location>
        <begin position="149"/>
        <end position="226"/>
    </location>
</feature>
<evidence type="ECO:0000256" key="1">
    <source>
        <dbReference type="ARBA" id="ARBA00022723"/>
    </source>
</evidence>
<evidence type="ECO:0000256" key="4">
    <source>
        <dbReference type="PROSITE-ProRule" id="PRU00470"/>
    </source>
</evidence>
<dbReference type="SUPFAM" id="SSF103612">
    <property type="entry name" value="SBT domain"/>
    <property type="match status" value="1"/>
</dbReference>
<dbReference type="Proteomes" id="UP001161247">
    <property type="component" value="Chromosome 9"/>
</dbReference>
<gene>
    <name evidence="7" type="ORF">OLC1_LOCUS24490</name>
</gene>
<keyword evidence="1" id="KW-0479">Metal-binding</keyword>
<dbReference type="GO" id="GO:0008270">
    <property type="term" value="F:zinc ion binding"/>
    <property type="evidence" value="ECO:0007669"/>
    <property type="project" value="UniProtKB-KW"/>
</dbReference>
<dbReference type="GO" id="GO:0005634">
    <property type="term" value="C:nucleus"/>
    <property type="evidence" value="ECO:0007669"/>
    <property type="project" value="InterPro"/>
</dbReference>
<feature type="compositionally biased region" description="Polar residues" evidence="5">
    <location>
        <begin position="272"/>
        <end position="292"/>
    </location>
</feature>
<dbReference type="GO" id="GO:0003677">
    <property type="term" value="F:DNA binding"/>
    <property type="evidence" value="ECO:0007669"/>
    <property type="project" value="InterPro"/>
</dbReference>
<dbReference type="InterPro" id="IPR004333">
    <property type="entry name" value="SBP_dom"/>
</dbReference>
<evidence type="ECO:0000313" key="8">
    <source>
        <dbReference type="Proteomes" id="UP001161247"/>
    </source>
</evidence>
<dbReference type="AlphaFoldDB" id="A0AAV1EG31"/>
<dbReference type="Pfam" id="PF26102">
    <property type="entry name" value="Ig_SPL7"/>
    <property type="match status" value="1"/>
</dbReference>
<accession>A0AAV1EG31</accession>
<organism evidence="7 8">
    <name type="scientific">Oldenlandia corymbosa var. corymbosa</name>
    <dbReference type="NCBI Taxonomy" id="529605"/>
    <lineage>
        <taxon>Eukaryota</taxon>
        <taxon>Viridiplantae</taxon>
        <taxon>Streptophyta</taxon>
        <taxon>Embryophyta</taxon>
        <taxon>Tracheophyta</taxon>
        <taxon>Spermatophyta</taxon>
        <taxon>Magnoliopsida</taxon>
        <taxon>eudicotyledons</taxon>
        <taxon>Gunneridae</taxon>
        <taxon>Pentapetalae</taxon>
        <taxon>asterids</taxon>
        <taxon>lamiids</taxon>
        <taxon>Gentianales</taxon>
        <taxon>Rubiaceae</taxon>
        <taxon>Rubioideae</taxon>
        <taxon>Spermacoceae</taxon>
        <taxon>Hedyotis-Oldenlandia complex</taxon>
        <taxon>Oldenlandia</taxon>
    </lineage>
</organism>
<dbReference type="PROSITE" id="PS51141">
    <property type="entry name" value="ZF_SBP"/>
    <property type="match status" value="1"/>
</dbReference>
<dbReference type="InterPro" id="IPR044817">
    <property type="entry name" value="SBP-like"/>
</dbReference>
<dbReference type="PANTHER" id="PTHR31251">
    <property type="entry name" value="SQUAMOSA PROMOTER-BINDING-LIKE PROTEIN 4"/>
    <property type="match status" value="1"/>
</dbReference>
<dbReference type="Gene3D" id="4.10.1100.10">
    <property type="entry name" value="Transcription factor, SBP-box domain"/>
    <property type="match status" value="1"/>
</dbReference>
<feature type="compositionally biased region" description="Basic and acidic residues" evidence="5">
    <location>
        <begin position="229"/>
        <end position="239"/>
    </location>
</feature>
<sequence length="809" mass="90068">MDDSISPPKPEETQQPPPMASTISSIVEDPTTHMPSVFDWSAFLDFDLDEQFNSIPFPIAAGDEEQRQETTDAVPISPSSELEALLPPADDLGRVRKRDPRLVCSNFLAGRVPCACPELDEQLEQEEVKNLGGPGKKRARTVRLPAGSPARCQVPGCEVDISELKGYHKRHRVCLGCANASSVVLDGQSKRYCQQCGKFHVLSDFDEGKRSCRRKLERHNTRRRRKPHDGKGGVGKEHQQITLAEDVSCDDDTGKDSTCLSNETLEKDTQLESEGQQSNPSSAHGSQDIQNSSPLTIATFSETQIDREKENPNSSHSPSYCDNKTSFSSMCPTGRISFKLYDWNPAEFPRRLRHQIFQWLASMPVELEGYIRPGCTILTMFIAMPSFMWFKLCEEPAAHLHDLVISPGNLLSGRDTFYVYLENMIFGVMKDGNSVIKIKVNERVPKLHYVTPTFIEAGKPLEFVACGSNLLQPNLRFLVSFGGKYLSHDVYVLPPQGKSEGDSDKSNHQWLKICVPKTEADLFGPAFVEVENESGLSNFIPILIGDEEVCAELKVIQQRFGLSVGSEGPEYPTSNTCEVPIFEQRKFLDFVMDVAWLLKRPLLEKMQTLTSTQIRRFNHVLNFLMENESTAILDRVVNHVNAMMDDNFVAADIAATEIELFWLNLDKARDIIYRESEGKGLSKNYSRKSGLGKSLVPQSSKKIATNISSKHQVTEPMNEQKLARKVSTSFAGCTTVPLLNGEVVMSVAIRERPTKSCTPLLTRTVFSSRTLVFAATAATVCLGLCAVVLHPDKVGVVATTIRKCLLENP</sequence>
<evidence type="ECO:0000256" key="2">
    <source>
        <dbReference type="ARBA" id="ARBA00022771"/>
    </source>
</evidence>
<evidence type="ECO:0000256" key="5">
    <source>
        <dbReference type="SAM" id="MobiDB-lite"/>
    </source>
</evidence>
<dbReference type="EMBL" id="OX459126">
    <property type="protein sequence ID" value="CAI9118680.1"/>
    <property type="molecule type" value="Genomic_DNA"/>
</dbReference>
<dbReference type="Pfam" id="PF03110">
    <property type="entry name" value="SBP"/>
    <property type="match status" value="1"/>
</dbReference>
<keyword evidence="8" id="KW-1185">Reference proteome</keyword>
<proteinExistence type="predicted"/>
<evidence type="ECO:0000259" key="6">
    <source>
        <dbReference type="PROSITE" id="PS51141"/>
    </source>
</evidence>
<keyword evidence="3" id="KW-0862">Zinc</keyword>
<dbReference type="InterPro" id="IPR036893">
    <property type="entry name" value="SBP_sf"/>
</dbReference>
<feature type="region of interest" description="Disordered" evidence="5">
    <location>
        <begin position="216"/>
        <end position="292"/>
    </location>
</feature>